<evidence type="ECO:0000313" key="1">
    <source>
        <dbReference type="EMBL" id="GMT26926.1"/>
    </source>
</evidence>
<reference evidence="1" key="1">
    <citation type="submission" date="2023-10" db="EMBL/GenBank/DDBJ databases">
        <title>Genome assembly of Pristionchus species.</title>
        <authorList>
            <person name="Yoshida K."/>
            <person name="Sommer R.J."/>
        </authorList>
    </citation>
    <scope>NUCLEOTIDE SEQUENCE</scope>
    <source>
        <strain evidence="1">RS5133</strain>
    </source>
</reference>
<organism evidence="1 2">
    <name type="scientific">Pristionchus fissidentatus</name>
    <dbReference type="NCBI Taxonomy" id="1538716"/>
    <lineage>
        <taxon>Eukaryota</taxon>
        <taxon>Metazoa</taxon>
        <taxon>Ecdysozoa</taxon>
        <taxon>Nematoda</taxon>
        <taxon>Chromadorea</taxon>
        <taxon>Rhabditida</taxon>
        <taxon>Rhabditina</taxon>
        <taxon>Diplogasteromorpha</taxon>
        <taxon>Diplogasteroidea</taxon>
        <taxon>Neodiplogasteridae</taxon>
        <taxon>Pristionchus</taxon>
    </lineage>
</organism>
<sequence length="162" mass="19054">KANDMKQMHAAELYEFRHIYKGNCDYSSFFADCRVASRKCPTQIFFTRLKQAISKTSFREIRFVNMLLDDNYVKEIGRALEGKTAQTVHFFRAKLTDFIEDHLILAALVYKVRPQSLILAECDPRDAPRLLNERFLDNFVRSGWDHYSLRVEVDRVKTIILI</sequence>
<dbReference type="EMBL" id="BTSY01000005">
    <property type="protein sequence ID" value="GMT26926.1"/>
    <property type="molecule type" value="Genomic_DNA"/>
</dbReference>
<accession>A0AAV5W424</accession>
<protein>
    <submittedName>
        <fullName evidence="1">Uncharacterized protein</fullName>
    </submittedName>
</protein>
<feature type="non-terminal residue" evidence="1">
    <location>
        <position position="1"/>
    </location>
</feature>
<dbReference type="Proteomes" id="UP001432322">
    <property type="component" value="Unassembled WGS sequence"/>
</dbReference>
<keyword evidence="2" id="KW-1185">Reference proteome</keyword>
<gene>
    <name evidence="1" type="ORF">PFISCL1PPCAC_18223</name>
</gene>
<name>A0AAV5W424_9BILA</name>
<dbReference type="AlphaFoldDB" id="A0AAV5W424"/>
<comment type="caution">
    <text evidence="1">The sequence shown here is derived from an EMBL/GenBank/DDBJ whole genome shotgun (WGS) entry which is preliminary data.</text>
</comment>
<proteinExistence type="predicted"/>
<evidence type="ECO:0000313" key="2">
    <source>
        <dbReference type="Proteomes" id="UP001432322"/>
    </source>
</evidence>